<feature type="compositionally biased region" description="Polar residues" evidence="1">
    <location>
        <begin position="152"/>
        <end position="163"/>
    </location>
</feature>
<dbReference type="GeneID" id="54554135"/>
<organism evidence="2 3">
    <name type="scientific">Westerdykella ornata</name>
    <dbReference type="NCBI Taxonomy" id="318751"/>
    <lineage>
        <taxon>Eukaryota</taxon>
        <taxon>Fungi</taxon>
        <taxon>Dikarya</taxon>
        <taxon>Ascomycota</taxon>
        <taxon>Pezizomycotina</taxon>
        <taxon>Dothideomycetes</taxon>
        <taxon>Pleosporomycetidae</taxon>
        <taxon>Pleosporales</taxon>
        <taxon>Sporormiaceae</taxon>
        <taxon>Westerdykella</taxon>
    </lineage>
</organism>
<evidence type="ECO:0000313" key="3">
    <source>
        <dbReference type="Proteomes" id="UP000800097"/>
    </source>
</evidence>
<feature type="region of interest" description="Disordered" evidence="1">
    <location>
        <begin position="139"/>
        <end position="175"/>
    </location>
</feature>
<dbReference type="AlphaFoldDB" id="A0A6A6JJY5"/>
<accession>A0A6A6JJY5</accession>
<gene>
    <name evidence="2" type="ORF">EI97DRAFT_458997</name>
</gene>
<dbReference type="RefSeq" id="XP_033653545.1">
    <property type="nucleotide sequence ID" value="XM_033800960.1"/>
</dbReference>
<evidence type="ECO:0008006" key="4">
    <source>
        <dbReference type="Google" id="ProtNLM"/>
    </source>
</evidence>
<reference evidence="2" key="1">
    <citation type="journal article" date="2020" name="Stud. Mycol.">
        <title>101 Dothideomycetes genomes: a test case for predicting lifestyles and emergence of pathogens.</title>
        <authorList>
            <person name="Haridas S."/>
            <person name="Albert R."/>
            <person name="Binder M."/>
            <person name="Bloem J."/>
            <person name="Labutti K."/>
            <person name="Salamov A."/>
            <person name="Andreopoulos B."/>
            <person name="Baker S."/>
            <person name="Barry K."/>
            <person name="Bills G."/>
            <person name="Bluhm B."/>
            <person name="Cannon C."/>
            <person name="Castanera R."/>
            <person name="Culley D."/>
            <person name="Daum C."/>
            <person name="Ezra D."/>
            <person name="Gonzalez J."/>
            <person name="Henrissat B."/>
            <person name="Kuo A."/>
            <person name="Liang C."/>
            <person name="Lipzen A."/>
            <person name="Lutzoni F."/>
            <person name="Magnuson J."/>
            <person name="Mondo S."/>
            <person name="Nolan M."/>
            <person name="Ohm R."/>
            <person name="Pangilinan J."/>
            <person name="Park H.-J."/>
            <person name="Ramirez L."/>
            <person name="Alfaro M."/>
            <person name="Sun H."/>
            <person name="Tritt A."/>
            <person name="Yoshinaga Y."/>
            <person name="Zwiers L.-H."/>
            <person name="Turgeon B."/>
            <person name="Goodwin S."/>
            <person name="Spatafora J."/>
            <person name="Crous P."/>
            <person name="Grigoriev I."/>
        </authorList>
    </citation>
    <scope>NUCLEOTIDE SEQUENCE</scope>
    <source>
        <strain evidence="2">CBS 379.55</strain>
    </source>
</reference>
<dbReference type="EMBL" id="ML986495">
    <property type="protein sequence ID" value="KAF2276006.1"/>
    <property type="molecule type" value="Genomic_DNA"/>
</dbReference>
<keyword evidence="3" id="KW-1185">Reference proteome</keyword>
<evidence type="ECO:0000313" key="2">
    <source>
        <dbReference type="EMBL" id="KAF2276006.1"/>
    </source>
</evidence>
<dbReference type="Proteomes" id="UP000800097">
    <property type="component" value="Unassembled WGS sequence"/>
</dbReference>
<dbReference type="OrthoDB" id="3439209at2759"/>
<feature type="region of interest" description="Disordered" evidence="1">
    <location>
        <begin position="296"/>
        <end position="321"/>
    </location>
</feature>
<proteinExistence type="predicted"/>
<sequence length="450" mass="49217">MADIAHHSTGLRAENAEGIRESQYFFETSIQQQCETIQVAAAVVADASLRDPAAESVVHAYNSCDWKSVLEIETPLLIQPAAYYPHIVDSGEVPNWVAFHPEQQTVDIGGLQYSYNLGKGAMGGGSLWPSQVVSSGRPMVYPPPHAADVETDLSSGSPASTTDFDPEPEPEQHRYASTNFGNFVSNSTWSSGQQYLTSAPAPGLTGFGSGFAQPYQTTSSVHHINGLPSWQFGVHPSSGTRGFENLDQVHVVSQVNGQAHRMSLQPRTPAIPPYVPRVVALAAPFELPSNNCSDGSGLAVSSNANPDKQHTEQGAGPTAASIEASLIRKREDEILLEGKRLGLTYKDIRKRMGTSVAESTLRGRYRSLTKPRKDRVRKPVWTDNDIMLLKEIVAMELDSVTRDRPSATQEQRFTRISWKRVAEYITENGGSYKFGNSTCKKKWLELEGLA</sequence>
<protein>
    <recommendedName>
        <fullName evidence="4">Myb-like domain-containing protein</fullName>
    </recommendedName>
</protein>
<evidence type="ECO:0000256" key="1">
    <source>
        <dbReference type="SAM" id="MobiDB-lite"/>
    </source>
</evidence>
<feature type="compositionally biased region" description="Polar residues" evidence="1">
    <location>
        <begin position="296"/>
        <end position="306"/>
    </location>
</feature>
<name>A0A6A6JJY5_WESOR</name>